<evidence type="ECO:0000313" key="2">
    <source>
        <dbReference type="EMBL" id="MDN6900196.1"/>
    </source>
</evidence>
<keyword evidence="1" id="KW-1133">Transmembrane helix</keyword>
<name>A0AAJ1R9F9_9LACO</name>
<keyword evidence="1" id="KW-0472">Membrane</keyword>
<accession>A0AAJ1R9F9</accession>
<comment type="caution">
    <text evidence="2">The sequence shown here is derived from an EMBL/GenBank/DDBJ whole genome shotgun (WGS) entry which is preliminary data.</text>
</comment>
<reference evidence="2" key="1">
    <citation type="submission" date="2019-01" db="EMBL/GenBank/DDBJ databases">
        <title>Oenococcus sicerae UCMA17102.</title>
        <authorList>
            <person name="Cousin F.J."/>
            <person name="Le Guellec R."/>
            <person name="Cretenet M."/>
        </authorList>
    </citation>
    <scope>NUCLEOTIDE SEQUENCE</scope>
    <source>
        <strain evidence="2">UCMA17102</strain>
    </source>
</reference>
<feature type="transmembrane region" description="Helical" evidence="1">
    <location>
        <begin position="462"/>
        <end position="481"/>
    </location>
</feature>
<dbReference type="Proteomes" id="UP001167919">
    <property type="component" value="Unassembled WGS sequence"/>
</dbReference>
<feature type="transmembrane region" description="Helical" evidence="1">
    <location>
        <begin position="428"/>
        <end position="450"/>
    </location>
</feature>
<feature type="transmembrane region" description="Helical" evidence="1">
    <location>
        <begin position="363"/>
        <end position="388"/>
    </location>
</feature>
<feature type="transmembrane region" description="Helical" evidence="1">
    <location>
        <begin position="213"/>
        <end position="234"/>
    </location>
</feature>
<organism evidence="2 3">
    <name type="scientific">Oenococcus sicerae</name>
    <dbReference type="NCBI Taxonomy" id="2203724"/>
    <lineage>
        <taxon>Bacteria</taxon>
        <taxon>Bacillati</taxon>
        <taxon>Bacillota</taxon>
        <taxon>Bacilli</taxon>
        <taxon>Lactobacillales</taxon>
        <taxon>Lactobacillaceae</taxon>
        <taxon>Oenococcus</taxon>
    </lineage>
</organism>
<feature type="transmembrane region" description="Helical" evidence="1">
    <location>
        <begin position="394"/>
        <end position="416"/>
    </location>
</feature>
<protein>
    <submittedName>
        <fullName evidence="2">Uncharacterized protein</fullName>
    </submittedName>
</protein>
<dbReference type="EMBL" id="SDWY01000002">
    <property type="protein sequence ID" value="MDN6900196.1"/>
    <property type="molecule type" value="Genomic_DNA"/>
</dbReference>
<evidence type="ECO:0000313" key="3">
    <source>
        <dbReference type="Proteomes" id="UP001167919"/>
    </source>
</evidence>
<dbReference type="AlphaFoldDB" id="A0AAJ1R9F9"/>
<dbReference type="RefSeq" id="WP_301711096.1">
    <property type="nucleotide sequence ID" value="NZ_SDWY01000002.1"/>
</dbReference>
<evidence type="ECO:0000256" key="1">
    <source>
        <dbReference type="SAM" id="Phobius"/>
    </source>
</evidence>
<feature type="transmembrane region" description="Helical" evidence="1">
    <location>
        <begin position="106"/>
        <end position="124"/>
    </location>
</feature>
<gene>
    <name evidence="2" type="ORF">EVC35_04145</name>
</gene>
<feature type="transmembrane region" description="Helical" evidence="1">
    <location>
        <begin position="317"/>
        <end position="336"/>
    </location>
</feature>
<feature type="transmembrane region" description="Helical" evidence="1">
    <location>
        <begin position="289"/>
        <end position="311"/>
    </location>
</feature>
<feature type="transmembrane region" description="Helical" evidence="1">
    <location>
        <begin position="160"/>
        <end position="183"/>
    </location>
</feature>
<proteinExistence type="predicted"/>
<keyword evidence="1" id="KW-0812">Transmembrane</keyword>
<feature type="transmembrane region" description="Helical" evidence="1">
    <location>
        <begin position="130"/>
        <end position="148"/>
    </location>
</feature>
<sequence length="497" mass="57072">MLKIVFLESKAFYREIVSDKLSLWITLFSLSLLTLMSYAIGLFFQDDIRSNYQLLSNILLASSTIGLSGGLDLFNRFIRSNKNDATAVWPRKKPFVLIVKSFKYEMLDNVIYLVFLLVFAIPLLQNFQLYIMLVILLTLIIFNCLRKVKQITRFYTQKNLFNWLSTGVGYLIELLVINTVFAVHSVVELTNWLTFSKLLTTDIRQTVIARPDYLLICSACLMLLPILIFTYYVLADRTTAAVKNQPQLTGTFLYRFVVANKLLNGNAISKRAIDKLVETGYWQQSQRDLFLAVLAILLSYVISAVLHVSIISSRLTTVFFISIFLIKTVTSFQAKVQDDFNGEITMHLLCPGMLTYVIRKYQIFLGFVGMIQIFVLLLVLHLFDFFFLIFCKEFILMSMSLLANLQLSSLLSRLFVRYRQSDAVWPTVGLLATGAAVAMVTEIVCMPMYFMSALQWHDAWIFVGQIIFLALVYALSVYLIGKCQRNFYGEYKKYAAK</sequence>
<feature type="transmembrane region" description="Helical" evidence="1">
    <location>
        <begin position="52"/>
        <end position="74"/>
    </location>
</feature>
<feature type="transmembrane region" description="Helical" evidence="1">
    <location>
        <begin position="21"/>
        <end position="40"/>
    </location>
</feature>